<dbReference type="PANTHER" id="PTHR35870">
    <property type="entry name" value="PROTEIN, PUTATIVE (AFU_ORTHOLOGUE AFUA_5G03330)-RELATED"/>
    <property type="match status" value="1"/>
</dbReference>
<evidence type="ECO:0000313" key="2">
    <source>
        <dbReference type="EMBL" id="MHO05754.1"/>
    </source>
</evidence>
<dbReference type="AlphaFoldDB" id="A0A3L0W2R2"/>
<dbReference type="EMBL" id="RNRV01000029">
    <property type="protein sequence ID" value="MHO05754.1"/>
    <property type="molecule type" value="Genomic_DNA"/>
</dbReference>
<reference evidence="2" key="1">
    <citation type="submission" date="2018-10" db="EMBL/GenBank/DDBJ databases">
        <authorList>
            <consortium name="NARMS: The National Antimicrobial Resistance Monitoring System"/>
        </authorList>
    </citation>
    <scope>NUCLEOTIDE SEQUENCE [LARGE SCALE GENOMIC DNA]</scope>
    <source>
        <strain evidence="2">CVM N17EC0388</strain>
    </source>
</reference>
<dbReference type="PANTHER" id="PTHR35870:SF1">
    <property type="entry name" value="PROTEIN, PUTATIVE (AFU_ORTHOLOGUE AFUA_5G03330)-RELATED"/>
    <property type="match status" value="1"/>
</dbReference>
<accession>A0A3L0W2R2</accession>
<organism evidence="2">
    <name type="scientific">Escherichia coli</name>
    <dbReference type="NCBI Taxonomy" id="562"/>
    <lineage>
        <taxon>Bacteria</taxon>
        <taxon>Pseudomonadati</taxon>
        <taxon>Pseudomonadota</taxon>
        <taxon>Gammaproteobacteria</taxon>
        <taxon>Enterobacterales</taxon>
        <taxon>Enterobacteriaceae</taxon>
        <taxon>Escherichia</taxon>
    </lineage>
</organism>
<dbReference type="Pfam" id="PF14027">
    <property type="entry name" value="Questin_oxidase"/>
    <property type="match status" value="1"/>
</dbReference>
<protein>
    <submittedName>
        <fullName evidence="2">DUF4243 domain-containing protein</fullName>
    </submittedName>
</protein>
<proteinExistence type="predicted"/>
<sequence length="331" mass="36146">MIMHHLHHLLDANRAFALNGKGTTNHCPMALHALHEMGASPRQLQHFFDHWQATHALPSGETSQDEGEIRFVRLRQQLADRIAAEGWLPLFETLLARRLSPAGGAFHPLIRFACALENGHVGEQAAALAAWQCSPLILPVGEGAPARDVASLLAGLSEQWEGASWQGEWITGRLQQVAEAPRWPGTLPQTLAESSSVLTQLAEVALPLYWQTSNFTVLHMVTGSRAAAIVATQLPSEWQGQWQTLMWQAVAAAYITVGAPHLRPQTWPACNGLSWQQVLERALASLDDHVIKLVHCCWREQASRPGDASRYLAVAARAVGLLNAANGRDAA</sequence>
<evidence type="ECO:0000256" key="1">
    <source>
        <dbReference type="ARBA" id="ARBA00023002"/>
    </source>
</evidence>
<dbReference type="GO" id="GO:0016491">
    <property type="term" value="F:oxidoreductase activity"/>
    <property type="evidence" value="ECO:0007669"/>
    <property type="project" value="UniProtKB-KW"/>
</dbReference>
<name>A0A3L0W2R2_ECOLX</name>
<gene>
    <name evidence="2" type="ORF">D9F05_15445</name>
</gene>
<comment type="caution">
    <text evidence="2">The sequence shown here is derived from an EMBL/GenBank/DDBJ whole genome shotgun (WGS) entry which is preliminary data.</text>
</comment>
<dbReference type="InterPro" id="IPR025337">
    <property type="entry name" value="Questin_oxidase-like"/>
</dbReference>
<keyword evidence="1" id="KW-0560">Oxidoreductase</keyword>